<dbReference type="AlphaFoldDB" id="A0A9D1EKG5"/>
<sequence length="318" mass="32835">MADYCFGVDVGGTTVKCGLFRVDGSLLEKWEIPTRTADGGKDIIGDIGATLLAKMEERQLSREDFLGIGLGVPGPVDQKGIINGAVNLHWGKKDLPAELGGITGLSVWAGNDANVAALGEMWKGGGAGSRNLILATLGTGVGGGIIVEGQIVTGSRGAGGEIGHCRVNRQEKEVCNCGNQGCLEQYASATGIARLARRELAASTDGSVLREQPEDSITAKDVFDAFKAGDDLAARVVDKFALYLGNALATFATVVDPEVIVLGGGVSKAGAPLIQAVQKVFREDAFHSSKDVPIVLAQLGNDAGIYGAAKLAIDKGQS</sequence>
<dbReference type="PROSITE" id="PS01125">
    <property type="entry name" value="ROK"/>
    <property type="match status" value="1"/>
</dbReference>
<protein>
    <recommendedName>
        <fullName evidence="3">Glucokinase</fullName>
        <ecNumber evidence="2">2.7.1.2</ecNumber>
    </recommendedName>
    <alternativeName>
        <fullName evidence="8">Glucose kinase</fullName>
    </alternativeName>
</protein>
<proteinExistence type="inferred from homology"/>
<dbReference type="PANTHER" id="PTHR18964:SF149">
    <property type="entry name" value="BIFUNCTIONAL UDP-N-ACETYLGLUCOSAMINE 2-EPIMERASE_N-ACETYLMANNOSAMINE KINASE"/>
    <property type="match status" value="1"/>
</dbReference>
<gene>
    <name evidence="9" type="ORF">IAB98_07820</name>
</gene>
<reference evidence="9" key="2">
    <citation type="journal article" date="2021" name="PeerJ">
        <title>Extensive microbial diversity within the chicken gut microbiome revealed by metagenomics and culture.</title>
        <authorList>
            <person name="Gilroy R."/>
            <person name="Ravi A."/>
            <person name="Getino M."/>
            <person name="Pursley I."/>
            <person name="Horton D.L."/>
            <person name="Alikhan N.F."/>
            <person name="Baker D."/>
            <person name="Gharbi K."/>
            <person name="Hall N."/>
            <person name="Watson M."/>
            <person name="Adriaenssens E.M."/>
            <person name="Foster-Nyarko E."/>
            <person name="Jarju S."/>
            <person name="Secka A."/>
            <person name="Antonio M."/>
            <person name="Oren A."/>
            <person name="Chaudhuri R.R."/>
            <person name="La Ragione R."/>
            <person name="Hildebrand F."/>
            <person name="Pallen M.J."/>
        </authorList>
    </citation>
    <scope>NUCLEOTIDE SEQUENCE</scope>
    <source>
        <strain evidence="9">ChiSxjej1B13-7041</strain>
    </source>
</reference>
<dbReference type="PANTHER" id="PTHR18964">
    <property type="entry name" value="ROK (REPRESSOR, ORF, KINASE) FAMILY"/>
    <property type="match status" value="1"/>
</dbReference>
<evidence type="ECO:0000313" key="9">
    <source>
        <dbReference type="EMBL" id="HIR93307.1"/>
    </source>
</evidence>
<dbReference type="InterPro" id="IPR043129">
    <property type="entry name" value="ATPase_NBD"/>
</dbReference>
<evidence type="ECO:0000256" key="7">
    <source>
        <dbReference type="ARBA" id="ARBA00022840"/>
    </source>
</evidence>
<dbReference type="InterPro" id="IPR000600">
    <property type="entry name" value="ROK"/>
</dbReference>
<comment type="similarity">
    <text evidence="1">Belongs to the ROK (NagC/XylR) family.</text>
</comment>
<dbReference type="NCBIfam" id="TIGR00744">
    <property type="entry name" value="ROK_glcA_fam"/>
    <property type="match status" value="1"/>
</dbReference>
<evidence type="ECO:0000256" key="2">
    <source>
        <dbReference type="ARBA" id="ARBA00012323"/>
    </source>
</evidence>
<keyword evidence="4 9" id="KW-0808">Transferase</keyword>
<keyword evidence="6" id="KW-0418">Kinase</keyword>
<dbReference type="EMBL" id="DVHU01000070">
    <property type="protein sequence ID" value="HIR93307.1"/>
    <property type="molecule type" value="Genomic_DNA"/>
</dbReference>
<evidence type="ECO:0000256" key="1">
    <source>
        <dbReference type="ARBA" id="ARBA00006479"/>
    </source>
</evidence>
<comment type="caution">
    <text evidence="9">The sequence shown here is derived from an EMBL/GenBank/DDBJ whole genome shotgun (WGS) entry which is preliminary data.</text>
</comment>
<keyword evidence="7" id="KW-0067">ATP-binding</keyword>
<evidence type="ECO:0000256" key="5">
    <source>
        <dbReference type="ARBA" id="ARBA00022741"/>
    </source>
</evidence>
<dbReference type="SUPFAM" id="SSF53067">
    <property type="entry name" value="Actin-like ATPase domain"/>
    <property type="match status" value="1"/>
</dbReference>
<dbReference type="EC" id="2.7.1.2" evidence="2"/>
<keyword evidence="5" id="KW-0547">Nucleotide-binding</keyword>
<evidence type="ECO:0000256" key="4">
    <source>
        <dbReference type="ARBA" id="ARBA00022679"/>
    </source>
</evidence>
<evidence type="ECO:0000256" key="3">
    <source>
        <dbReference type="ARBA" id="ARBA00014701"/>
    </source>
</evidence>
<dbReference type="Gene3D" id="3.30.420.40">
    <property type="match status" value="2"/>
</dbReference>
<dbReference type="InterPro" id="IPR049874">
    <property type="entry name" value="ROK_cs"/>
</dbReference>
<accession>A0A9D1EKG5</accession>
<evidence type="ECO:0000313" key="10">
    <source>
        <dbReference type="Proteomes" id="UP000886841"/>
    </source>
</evidence>
<dbReference type="GO" id="GO:0004340">
    <property type="term" value="F:glucokinase activity"/>
    <property type="evidence" value="ECO:0007669"/>
    <property type="project" value="UniProtKB-EC"/>
</dbReference>
<dbReference type="Pfam" id="PF00480">
    <property type="entry name" value="ROK"/>
    <property type="match status" value="1"/>
</dbReference>
<name>A0A9D1EKG5_9FIRM</name>
<dbReference type="GO" id="GO:0005737">
    <property type="term" value="C:cytoplasm"/>
    <property type="evidence" value="ECO:0007669"/>
    <property type="project" value="InterPro"/>
</dbReference>
<reference evidence="9" key="1">
    <citation type="submission" date="2020-10" db="EMBL/GenBank/DDBJ databases">
        <authorList>
            <person name="Gilroy R."/>
        </authorList>
    </citation>
    <scope>NUCLEOTIDE SEQUENCE</scope>
    <source>
        <strain evidence="9">ChiSxjej1B13-7041</strain>
    </source>
</reference>
<dbReference type="InterPro" id="IPR004654">
    <property type="entry name" value="ROK_glcA"/>
</dbReference>
<dbReference type="GO" id="GO:0005524">
    <property type="term" value="F:ATP binding"/>
    <property type="evidence" value="ECO:0007669"/>
    <property type="project" value="UniProtKB-KW"/>
</dbReference>
<dbReference type="Proteomes" id="UP000886841">
    <property type="component" value="Unassembled WGS sequence"/>
</dbReference>
<evidence type="ECO:0000256" key="8">
    <source>
        <dbReference type="ARBA" id="ARBA00032386"/>
    </source>
</evidence>
<organism evidence="9 10">
    <name type="scientific">Candidatus Egerieimonas intestinavium</name>
    <dbReference type="NCBI Taxonomy" id="2840777"/>
    <lineage>
        <taxon>Bacteria</taxon>
        <taxon>Bacillati</taxon>
        <taxon>Bacillota</taxon>
        <taxon>Clostridia</taxon>
        <taxon>Lachnospirales</taxon>
        <taxon>Lachnospiraceae</taxon>
        <taxon>Lachnospiraceae incertae sedis</taxon>
        <taxon>Candidatus Egerieimonas</taxon>
    </lineage>
</organism>
<dbReference type="GO" id="GO:0006096">
    <property type="term" value="P:glycolytic process"/>
    <property type="evidence" value="ECO:0007669"/>
    <property type="project" value="InterPro"/>
</dbReference>
<evidence type="ECO:0000256" key="6">
    <source>
        <dbReference type="ARBA" id="ARBA00022777"/>
    </source>
</evidence>